<dbReference type="Gene3D" id="3.40.50.2020">
    <property type="match status" value="1"/>
</dbReference>
<evidence type="ECO:0000259" key="3">
    <source>
        <dbReference type="Pfam" id="PF00156"/>
    </source>
</evidence>
<dbReference type="InterPro" id="IPR029057">
    <property type="entry name" value="PRTase-like"/>
</dbReference>
<dbReference type="PANTHER" id="PTHR43363">
    <property type="entry name" value="HYPOXANTHINE PHOSPHORIBOSYLTRANSFERASE"/>
    <property type="match status" value="1"/>
</dbReference>
<keyword evidence="2" id="KW-0808">Transferase</keyword>
<dbReference type="RefSeq" id="WP_425562560.1">
    <property type="nucleotide sequence ID" value="NZ_BAABAB010000030.1"/>
</dbReference>
<keyword evidence="1 4" id="KW-0328">Glycosyltransferase</keyword>
<evidence type="ECO:0000313" key="4">
    <source>
        <dbReference type="EMBL" id="GAA3632695.1"/>
    </source>
</evidence>
<dbReference type="Proteomes" id="UP001501490">
    <property type="component" value="Unassembled WGS sequence"/>
</dbReference>
<evidence type="ECO:0000313" key="5">
    <source>
        <dbReference type="Proteomes" id="UP001501490"/>
    </source>
</evidence>
<sequence length="171" mass="18757">MSEGSTLLTSEREVLTWSAFGVGIRELAGMVVDSSFEPDIVLGIARGGLIPAGAIAYAIDCKNLFTVNVEFYTGVNERLDVPIMLPPVLNAGDLDEARVLIVDDVADTGRTLELVHDFCAGHVAEARTAVIYAKPHSVISCDYAWRHTERWINFPWSSEPPLRRRIGLTDS</sequence>
<dbReference type="PANTHER" id="PTHR43363:SF1">
    <property type="entry name" value="HYPOXANTHINE-GUANINE PHOSPHORIBOSYLTRANSFERASE"/>
    <property type="match status" value="1"/>
</dbReference>
<dbReference type="InterPro" id="IPR000836">
    <property type="entry name" value="PRTase_dom"/>
</dbReference>
<proteinExistence type="predicted"/>
<keyword evidence="5" id="KW-1185">Reference proteome</keyword>
<organism evidence="4 5">
    <name type="scientific">Microlunatus ginsengisoli</name>
    <dbReference type="NCBI Taxonomy" id="363863"/>
    <lineage>
        <taxon>Bacteria</taxon>
        <taxon>Bacillati</taxon>
        <taxon>Actinomycetota</taxon>
        <taxon>Actinomycetes</taxon>
        <taxon>Propionibacteriales</taxon>
        <taxon>Propionibacteriaceae</taxon>
        <taxon>Microlunatus</taxon>
    </lineage>
</organism>
<reference evidence="5" key="1">
    <citation type="journal article" date="2019" name="Int. J. Syst. Evol. Microbiol.">
        <title>The Global Catalogue of Microorganisms (GCM) 10K type strain sequencing project: providing services to taxonomists for standard genome sequencing and annotation.</title>
        <authorList>
            <consortium name="The Broad Institute Genomics Platform"/>
            <consortium name="The Broad Institute Genome Sequencing Center for Infectious Disease"/>
            <person name="Wu L."/>
            <person name="Ma J."/>
        </authorList>
    </citation>
    <scope>NUCLEOTIDE SEQUENCE [LARGE SCALE GENOMIC DNA]</scope>
    <source>
        <strain evidence="5">JCM 16929</strain>
    </source>
</reference>
<comment type="caution">
    <text evidence="4">The sequence shown here is derived from an EMBL/GenBank/DDBJ whole genome shotgun (WGS) entry which is preliminary data.</text>
</comment>
<dbReference type="CDD" id="cd06223">
    <property type="entry name" value="PRTases_typeI"/>
    <property type="match status" value="1"/>
</dbReference>
<evidence type="ECO:0000256" key="1">
    <source>
        <dbReference type="ARBA" id="ARBA00022676"/>
    </source>
</evidence>
<name>A0ABP7AHF5_9ACTN</name>
<dbReference type="SUPFAM" id="SSF53271">
    <property type="entry name" value="PRTase-like"/>
    <property type="match status" value="1"/>
</dbReference>
<evidence type="ECO:0000256" key="2">
    <source>
        <dbReference type="ARBA" id="ARBA00022679"/>
    </source>
</evidence>
<dbReference type="GO" id="GO:0016757">
    <property type="term" value="F:glycosyltransferase activity"/>
    <property type="evidence" value="ECO:0007669"/>
    <property type="project" value="UniProtKB-KW"/>
</dbReference>
<dbReference type="EMBL" id="BAABAB010000030">
    <property type="protein sequence ID" value="GAA3632695.1"/>
    <property type="molecule type" value="Genomic_DNA"/>
</dbReference>
<accession>A0ABP7AHF5</accession>
<protein>
    <submittedName>
        <fullName evidence="4">Phosphoribosyltransferase</fullName>
    </submittedName>
</protein>
<gene>
    <name evidence="4" type="ORF">GCM10022236_39060</name>
</gene>
<dbReference type="Pfam" id="PF00156">
    <property type="entry name" value="Pribosyltran"/>
    <property type="match status" value="1"/>
</dbReference>
<feature type="domain" description="Phosphoribosyltransferase" evidence="3">
    <location>
        <begin position="13"/>
        <end position="157"/>
    </location>
</feature>